<sequence>MATVEVGTTVTGSTAPDVQRRRLDAGLVLSAGRWRIGSLTAVPDDAAPQRNTDPAAAQVAAVIGPAVARILSYTPDDLDGTDQAARRLLGGGAAAQYQALFGRIRQQVAAQQLSLRTTVVRIGVGELTADRAELLVFVDQTAQRAGRAATTVGGQLAVVAQRRDGRWSITQLSER</sequence>
<evidence type="ECO:0000313" key="4">
    <source>
        <dbReference type="Proteomes" id="UP001596174"/>
    </source>
</evidence>
<dbReference type="PANTHER" id="PTHR37042:SF4">
    <property type="entry name" value="OUTER MEMBRANE PROTEIN RV1973"/>
    <property type="match status" value="1"/>
</dbReference>
<comment type="caution">
    <text evidence="3">The sequence shown here is derived from an EMBL/GenBank/DDBJ whole genome shotgun (WGS) entry which is preliminary data.</text>
</comment>
<dbReference type="PANTHER" id="PTHR37042">
    <property type="entry name" value="OUTER MEMBRANE PROTEIN RV1973"/>
    <property type="match status" value="1"/>
</dbReference>
<keyword evidence="2" id="KW-0472">Membrane</keyword>
<protein>
    <recommendedName>
        <fullName evidence="5">SnoaL-like domain-containing protein</fullName>
    </recommendedName>
</protein>
<dbReference type="Proteomes" id="UP001596174">
    <property type="component" value="Unassembled WGS sequence"/>
</dbReference>
<accession>A0ABW1GBG0</accession>
<dbReference type="EMBL" id="JBHSQJ010000131">
    <property type="protein sequence ID" value="MFC5910731.1"/>
    <property type="molecule type" value="Genomic_DNA"/>
</dbReference>
<evidence type="ECO:0000256" key="1">
    <source>
        <dbReference type="ARBA" id="ARBA00004370"/>
    </source>
</evidence>
<dbReference type="RefSeq" id="WP_380588423.1">
    <property type="nucleotide sequence ID" value="NZ_JBHSQJ010000131.1"/>
</dbReference>
<evidence type="ECO:0000256" key="2">
    <source>
        <dbReference type="ARBA" id="ARBA00023136"/>
    </source>
</evidence>
<name>A0ABW1GBG0_9ACTN</name>
<comment type="subcellular location">
    <subcellularLocation>
        <location evidence="1">Membrane</location>
    </subcellularLocation>
</comment>
<organism evidence="3 4">
    <name type="scientific">Streptacidiphilus monticola</name>
    <dbReference type="NCBI Taxonomy" id="2161674"/>
    <lineage>
        <taxon>Bacteria</taxon>
        <taxon>Bacillati</taxon>
        <taxon>Actinomycetota</taxon>
        <taxon>Actinomycetes</taxon>
        <taxon>Kitasatosporales</taxon>
        <taxon>Streptomycetaceae</taxon>
        <taxon>Streptacidiphilus</taxon>
    </lineage>
</organism>
<gene>
    <name evidence="3" type="ORF">ACFP3V_26435</name>
</gene>
<keyword evidence="4" id="KW-1185">Reference proteome</keyword>
<evidence type="ECO:0000313" key="3">
    <source>
        <dbReference type="EMBL" id="MFC5910731.1"/>
    </source>
</evidence>
<reference evidence="4" key="1">
    <citation type="journal article" date="2019" name="Int. J. Syst. Evol. Microbiol.">
        <title>The Global Catalogue of Microorganisms (GCM) 10K type strain sequencing project: providing services to taxonomists for standard genome sequencing and annotation.</title>
        <authorList>
            <consortium name="The Broad Institute Genomics Platform"/>
            <consortium name="The Broad Institute Genome Sequencing Center for Infectious Disease"/>
            <person name="Wu L."/>
            <person name="Ma J."/>
        </authorList>
    </citation>
    <scope>NUCLEOTIDE SEQUENCE [LARGE SCALE GENOMIC DNA]</scope>
    <source>
        <strain evidence="4">JCM 4816</strain>
    </source>
</reference>
<proteinExistence type="predicted"/>
<evidence type="ECO:0008006" key="5">
    <source>
        <dbReference type="Google" id="ProtNLM"/>
    </source>
</evidence>